<dbReference type="InterPro" id="IPR029055">
    <property type="entry name" value="Ntn_hydrolases_N"/>
</dbReference>
<dbReference type="CDD" id="cd06263">
    <property type="entry name" value="MAM"/>
    <property type="match status" value="1"/>
</dbReference>
<dbReference type="SUPFAM" id="SSF49899">
    <property type="entry name" value="Concanavalin A-like lectins/glucanases"/>
    <property type="match status" value="2"/>
</dbReference>
<dbReference type="Gene3D" id="3.60.20.10">
    <property type="entry name" value="Glutamine Phosphoribosylpyrophosphate, subunit 1, domain 1"/>
    <property type="match status" value="1"/>
</dbReference>
<dbReference type="Gene3D" id="2.60.120.200">
    <property type="match status" value="2"/>
</dbReference>
<name>A0ABU2YCU7_9FLAO</name>
<organism evidence="3 4">
    <name type="scientific">Patiriisocius hiemis</name>
    <dbReference type="NCBI Taxonomy" id="3075604"/>
    <lineage>
        <taxon>Bacteria</taxon>
        <taxon>Pseudomonadati</taxon>
        <taxon>Bacteroidota</taxon>
        <taxon>Flavobacteriia</taxon>
        <taxon>Flavobacteriales</taxon>
        <taxon>Flavobacteriaceae</taxon>
        <taxon>Patiriisocius</taxon>
    </lineage>
</organism>
<proteinExistence type="predicted"/>
<dbReference type="Pfam" id="PF06267">
    <property type="entry name" value="DUF1028"/>
    <property type="match status" value="1"/>
</dbReference>
<dbReference type="PANTHER" id="PTHR23282:SF101">
    <property type="entry name" value="MAM DOMAIN-CONTAINING PROTEIN"/>
    <property type="match status" value="1"/>
</dbReference>
<dbReference type="EMBL" id="JAVRHZ010000003">
    <property type="protein sequence ID" value="MDT0555837.1"/>
    <property type="molecule type" value="Genomic_DNA"/>
</dbReference>
<dbReference type="SMART" id="SM00137">
    <property type="entry name" value="MAM"/>
    <property type="match status" value="2"/>
</dbReference>
<sequence length="1200" mass="129528">MKLSFPPVKKLLLTLPILIVLSFILLQPKTTGGEQNVPAYSDTSRDHEGDTFSIVVYDKNTGQVGGAGCSCVSYSGGIDFLSDLITDGTNNSDNIVGAIHSQAAYNASTQTIARNRMLAGDTPQEIIDATVAADGGSASRQYGVVGAKPFNAGAAGHTGSSNGNYANDIQYDDANFTISIQGNILDTSTNGGRDDILYDMQEAFLSADGTLGDRLMAALQGAKRVGGDNRCQSRGNSGRTAFVQVLSPGETSPGLVYDVGDNTAAVANFIEPIDVLQCMYDSGEGNTGFFCRQTVDTFPYTMDFETQTWEKEETCNNDNSWIRTRFSTPDANTGPAGPSEGDLYAFVESSDIGSQNFNNRAVIGSPCFMIPTNSPDASIVFDYHMFGANMGTLSLMANSNDGNGWVQLWSESGNQGNQWFTNEIINISQYAGETVKFRFDATTGNGALSDMAIDNIRVLDDFSVVCSNTVSEFPYNESFEGNIGLWIQASGDDGNWLINSDTTPSTTTGPSAANDGTDYLYIEASSNGTTGEIGANATAILESPCISIGDLPGVFFNFDYHTFGDNIGTIAVEVSEVEGIWNNIYTTSTPSEDDWKSVSLDLSAYSGDIKLRFIGTTGTNFSSDLAIDNVSINIPCLSTSTYNGSWNDFPDSLNNQVIINSDYTVTSSNIEGCDLVIANGVTLTVPADTYLRIKGDITVNGTLIIEHQGSLIQVDEDAVVTKGGSGIINVEVTTPVLNPKDFMLIGSPMDNETRQNLFISDYRVMESHPENFIPDDNVPVAFGINFADDNRDNWINYPSGPINEGSAYLLRPENDETQPASSYDITFSQGTLNNGDFSIPVTYNGATNNPGGTLNMIANPYPSAISVVEFLEQNPSVNEIYFWEHITTPNGSLPGAYTLNYSMEDISRRNISAGTAAGNDGSGTTAPGGNIASAQGFIVIVTDNTPIVFNNTMRVTSENNTLRTEDENLIDQIGLRVTDARDYVGGNAVLAFNPKATSEYDPGYDSKSIATIVSLFTLDGTSDTANAYGIQTIEPFNDSMEIPLGFASQIDEEYTYTISINSIKGNNIDREVVLLRDNYNGTTVNLSDQDYEFKSTKGIFNDRFTILFKGQTVLGTQEQNLEELIAVFPNPANDYITINTREAIKSIQVYDIQGRLVKNVDGISTKTEQTINLQGLENSMYLVKVNAENGTSFTKRIIKK</sequence>
<dbReference type="InterPro" id="IPR051560">
    <property type="entry name" value="MAM_domain-containing"/>
</dbReference>
<dbReference type="PROSITE" id="PS50060">
    <property type="entry name" value="MAM_2"/>
    <property type="match status" value="2"/>
</dbReference>
<comment type="caution">
    <text evidence="3">The sequence shown here is derived from an EMBL/GenBank/DDBJ whole genome shotgun (WGS) entry which is preliminary data.</text>
</comment>
<dbReference type="InterPro" id="IPR026444">
    <property type="entry name" value="Secre_tail"/>
</dbReference>
<feature type="domain" description="MAM" evidence="2">
    <location>
        <begin position="475"/>
        <end position="638"/>
    </location>
</feature>
<dbReference type="InterPro" id="IPR013320">
    <property type="entry name" value="ConA-like_dom_sf"/>
</dbReference>
<keyword evidence="4" id="KW-1185">Reference proteome</keyword>
<evidence type="ECO:0000313" key="4">
    <source>
        <dbReference type="Proteomes" id="UP001254488"/>
    </source>
</evidence>
<evidence type="ECO:0000313" key="3">
    <source>
        <dbReference type="EMBL" id="MDT0555837.1"/>
    </source>
</evidence>
<dbReference type="Pfam" id="PF18962">
    <property type="entry name" value="Por_Secre_tail"/>
    <property type="match status" value="1"/>
</dbReference>
<evidence type="ECO:0000259" key="2">
    <source>
        <dbReference type="PROSITE" id="PS50060"/>
    </source>
</evidence>
<dbReference type="RefSeq" id="WP_311332789.1">
    <property type="nucleotide sequence ID" value="NZ_JAVRHZ010000003.1"/>
</dbReference>
<dbReference type="PANTHER" id="PTHR23282">
    <property type="entry name" value="APICAL ENDOSOMAL GLYCOPROTEIN PRECURSOR"/>
    <property type="match status" value="1"/>
</dbReference>
<dbReference type="NCBIfam" id="TIGR04183">
    <property type="entry name" value="Por_Secre_tail"/>
    <property type="match status" value="1"/>
</dbReference>
<gene>
    <name evidence="3" type="ORF">RM538_07475</name>
</gene>
<dbReference type="NCBIfam" id="NF038128">
    <property type="entry name" value="choice_anch_J"/>
    <property type="match status" value="1"/>
</dbReference>
<accession>A0ABU2YCU7</accession>
<dbReference type="Pfam" id="PF00629">
    <property type="entry name" value="MAM"/>
    <property type="match status" value="2"/>
</dbReference>
<keyword evidence="1" id="KW-0732">Signal</keyword>
<reference evidence="3 4" key="1">
    <citation type="submission" date="2023-09" db="EMBL/GenBank/DDBJ databases">
        <authorList>
            <person name="Rey-Velasco X."/>
        </authorList>
    </citation>
    <scope>NUCLEOTIDE SEQUENCE [LARGE SCALE GENOMIC DNA]</scope>
    <source>
        <strain evidence="3 4">W242</strain>
    </source>
</reference>
<dbReference type="InterPro" id="IPR010430">
    <property type="entry name" value="DUF1028"/>
</dbReference>
<evidence type="ECO:0000256" key="1">
    <source>
        <dbReference type="ARBA" id="ARBA00022729"/>
    </source>
</evidence>
<feature type="domain" description="MAM" evidence="2">
    <location>
        <begin position="276"/>
        <end position="468"/>
    </location>
</feature>
<dbReference type="InterPro" id="IPR000998">
    <property type="entry name" value="MAM_dom"/>
</dbReference>
<dbReference type="Proteomes" id="UP001254488">
    <property type="component" value="Unassembled WGS sequence"/>
</dbReference>
<dbReference type="SUPFAM" id="SSF56235">
    <property type="entry name" value="N-terminal nucleophile aminohydrolases (Ntn hydrolases)"/>
    <property type="match status" value="1"/>
</dbReference>
<protein>
    <submittedName>
        <fullName evidence="3">DUF1028 domain-containing protein</fullName>
    </submittedName>
</protein>